<feature type="domain" description="Calcineurin-like phosphoesterase" evidence="1">
    <location>
        <begin position="7"/>
        <end position="121"/>
    </location>
</feature>
<dbReference type="RefSeq" id="WP_075625685.1">
    <property type="nucleotide sequence ID" value="NZ_FOAM01000016.1"/>
</dbReference>
<evidence type="ECO:0000313" key="3">
    <source>
        <dbReference type="Proteomes" id="UP000186364"/>
    </source>
</evidence>
<comment type="caution">
    <text evidence="2">The sequence shown here is derived from an EMBL/GenBank/DDBJ whole genome shotgun (WGS) entry which is preliminary data.</text>
</comment>
<protein>
    <recommendedName>
        <fullName evidence="1">Calcineurin-like phosphoesterase domain-containing protein</fullName>
    </recommendedName>
</protein>
<proteinExistence type="predicted"/>
<dbReference type="EMBL" id="MKIP01000026">
    <property type="protein sequence ID" value="OLP62385.1"/>
    <property type="molecule type" value="Genomic_DNA"/>
</dbReference>
<dbReference type="GO" id="GO:0016787">
    <property type="term" value="F:hydrolase activity"/>
    <property type="evidence" value="ECO:0007669"/>
    <property type="project" value="InterPro"/>
</dbReference>
<sequence length="568" mass="61883">MSPALPFRFAVLSDAHVHDIEADHGLADAPEGLHVRLLADTMRSTRTFNESKAALEHALEDVAARGIRHVVITGDYSDDGQEPARRAARAVFQDASERLGLRIFLTVGNHDVFADEGRHRSKRFLTASGGYGLVTSDPERRDPQARSVTLSPAMRCLGSPQGLTELGAFGFFSAEHAAGWQTPFGTNPAPEARRYEVTSACGGRRAWLMDASYLVEPVPGIRFLMIDANVFVPLAPGERRADMHYTDSTNAGWAELLIHKPFLLPWMTEIAEAALRDGAQLFAFSHYPVVDPLDGTAEDERVLLGETEMVKRVPPDTVAAALIQAGIDLHFSGHLHVNDTAQARVSGRVLTNIAVPALCGFPPAYKIVTVQACAVSVETIRLDALALDPRLMRLYAREAAEDGLDPGALLEARDYGEFLSAHIGRIATRRYLKRDWAPAMAAAIRRLKLADLAWLAETSEPQAIAVVMPGDPDKQALVSPALADLPATELLGDWYRLRMGGDLGVDRIGPDRMSVYHALAQAFAAGDWPEGSAQAEFRRFFRMMSAYAEGLPSADFTIDRETGAISVD</sequence>
<name>A0A1Q9B2Y6_9HYPH</name>
<gene>
    <name evidence="2" type="ORF">BJF93_23840</name>
</gene>
<keyword evidence="3" id="KW-1185">Reference proteome</keyword>
<evidence type="ECO:0000259" key="1">
    <source>
        <dbReference type="Pfam" id="PF00149"/>
    </source>
</evidence>
<dbReference type="Gene3D" id="3.60.21.10">
    <property type="match status" value="2"/>
</dbReference>
<dbReference type="OrthoDB" id="5695107at2"/>
<evidence type="ECO:0000313" key="2">
    <source>
        <dbReference type="EMBL" id="OLP62385.1"/>
    </source>
</evidence>
<dbReference type="AlphaFoldDB" id="A0A1Q9B2Y6"/>
<dbReference type="InterPro" id="IPR004843">
    <property type="entry name" value="Calcineurin-like_PHP"/>
</dbReference>
<dbReference type="InterPro" id="IPR029052">
    <property type="entry name" value="Metallo-depent_PP-like"/>
</dbReference>
<dbReference type="Proteomes" id="UP000186364">
    <property type="component" value="Unassembled WGS sequence"/>
</dbReference>
<dbReference type="SUPFAM" id="SSF56300">
    <property type="entry name" value="Metallo-dependent phosphatases"/>
    <property type="match status" value="1"/>
</dbReference>
<dbReference type="Pfam" id="PF00149">
    <property type="entry name" value="Metallophos"/>
    <property type="match status" value="1"/>
</dbReference>
<organism evidence="2 3">
    <name type="scientific">Xaviernesmea oryzae</name>
    <dbReference type="NCBI Taxonomy" id="464029"/>
    <lineage>
        <taxon>Bacteria</taxon>
        <taxon>Pseudomonadati</taxon>
        <taxon>Pseudomonadota</taxon>
        <taxon>Alphaproteobacteria</taxon>
        <taxon>Hyphomicrobiales</taxon>
        <taxon>Rhizobiaceae</taxon>
        <taxon>Rhizobium/Agrobacterium group</taxon>
        <taxon>Xaviernesmea</taxon>
    </lineage>
</organism>
<reference evidence="2 3" key="1">
    <citation type="submission" date="2016-09" db="EMBL/GenBank/DDBJ databases">
        <title>Rhizobium sp. nov., a novel species isolated from the rice rhizosphere.</title>
        <authorList>
            <person name="Zhao J."/>
            <person name="Zhang X."/>
        </authorList>
    </citation>
    <scope>NUCLEOTIDE SEQUENCE [LARGE SCALE GENOMIC DNA]</scope>
    <source>
        <strain evidence="2 3">1.7048</strain>
    </source>
</reference>
<accession>A0A1Q9B2Y6</accession>